<dbReference type="InterPro" id="IPR026891">
    <property type="entry name" value="Fn3-like"/>
</dbReference>
<dbReference type="GO" id="GO:0004553">
    <property type="term" value="F:hydrolase activity, hydrolyzing O-glycosyl compounds"/>
    <property type="evidence" value="ECO:0007669"/>
    <property type="project" value="InterPro"/>
</dbReference>
<feature type="domain" description="Fibronectin type III-like" evidence="4">
    <location>
        <begin position="389"/>
        <end position="467"/>
    </location>
</feature>
<dbReference type="AlphaFoldDB" id="A0A921MLT4"/>
<evidence type="ECO:0000256" key="2">
    <source>
        <dbReference type="ARBA" id="ARBA00022801"/>
    </source>
</evidence>
<keyword evidence="3" id="KW-0812">Transmembrane</keyword>
<keyword evidence="3" id="KW-1133">Transmembrane helix</keyword>
<dbReference type="InterPro" id="IPR036881">
    <property type="entry name" value="Glyco_hydro_3_C_sf"/>
</dbReference>
<keyword evidence="2 5" id="KW-0378">Hydrolase</keyword>
<dbReference type="PANTHER" id="PTHR42715:SF10">
    <property type="entry name" value="BETA-GLUCOSIDASE"/>
    <property type="match status" value="1"/>
</dbReference>
<dbReference type="Gene3D" id="3.40.50.1700">
    <property type="entry name" value="Glycoside hydrolase family 3 C-terminal domain"/>
    <property type="match status" value="1"/>
</dbReference>
<reference evidence="5" key="1">
    <citation type="journal article" date="2021" name="PeerJ">
        <title>Extensive microbial diversity within the chicken gut microbiome revealed by metagenomics and culture.</title>
        <authorList>
            <person name="Gilroy R."/>
            <person name="Ravi A."/>
            <person name="Getino M."/>
            <person name="Pursley I."/>
            <person name="Horton D.L."/>
            <person name="Alikhan N.F."/>
            <person name="Baker D."/>
            <person name="Gharbi K."/>
            <person name="Hall N."/>
            <person name="Watson M."/>
            <person name="Adriaenssens E.M."/>
            <person name="Foster-Nyarko E."/>
            <person name="Jarju S."/>
            <person name="Secka A."/>
            <person name="Antonio M."/>
            <person name="Oren A."/>
            <person name="Chaudhuri R.R."/>
            <person name="La Ragione R."/>
            <person name="Hildebrand F."/>
            <person name="Pallen M.J."/>
        </authorList>
    </citation>
    <scope>NUCLEOTIDE SEQUENCE</scope>
    <source>
        <strain evidence="5">CHK179-5677</strain>
    </source>
</reference>
<evidence type="ECO:0000313" key="5">
    <source>
        <dbReference type="EMBL" id="HJG86194.1"/>
    </source>
</evidence>
<dbReference type="Pfam" id="PF14310">
    <property type="entry name" value="Fn3-like"/>
    <property type="match status" value="1"/>
</dbReference>
<dbReference type="Proteomes" id="UP000760668">
    <property type="component" value="Unassembled WGS sequence"/>
</dbReference>
<evidence type="ECO:0000256" key="3">
    <source>
        <dbReference type="SAM" id="Phobius"/>
    </source>
</evidence>
<comment type="similarity">
    <text evidence="1">Belongs to the glycosyl hydrolase 3 family.</text>
</comment>
<dbReference type="Gene3D" id="2.60.40.10">
    <property type="entry name" value="Immunoglobulins"/>
    <property type="match status" value="1"/>
</dbReference>
<dbReference type="InterPro" id="IPR001764">
    <property type="entry name" value="Glyco_hydro_3_N"/>
</dbReference>
<organism evidence="5 6">
    <name type="scientific">Pseudoflavonifractor capillosus</name>
    <dbReference type="NCBI Taxonomy" id="106588"/>
    <lineage>
        <taxon>Bacteria</taxon>
        <taxon>Bacillati</taxon>
        <taxon>Bacillota</taxon>
        <taxon>Clostridia</taxon>
        <taxon>Eubacteriales</taxon>
        <taxon>Oscillospiraceae</taxon>
        <taxon>Pseudoflavonifractor</taxon>
    </lineage>
</organism>
<proteinExistence type="inferred from homology"/>
<feature type="transmembrane region" description="Helical" evidence="3">
    <location>
        <begin position="945"/>
        <end position="965"/>
    </location>
</feature>
<dbReference type="InterPro" id="IPR002772">
    <property type="entry name" value="Glyco_hydro_3_C"/>
</dbReference>
<dbReference type="InterPro" id="IPR017853">
    <property type="entry name" value="GH"/>
</dbReference>
<gene>
    <name evidence="5" type="ORF">K8V01_04115</name>
</gene>
<dbReference type="Pfam" id="PF01915">
    <property type="entry name" value="Glyco_hydro_3_C"/>
    <property type="match status" value="1"/>
</dbReference>
<dbReference type="SMART" id="SM01217">
    <property type="entry name" value="Fn3_like"/>
    <property type="match status" value="1"/>
</dbReference>
<dbReference type="EMBL" id="DYUC01000034">
    <property type="protein sequence ID" value="HJG86194.1"/>
    <property type="molecule type" value="Genomic_DNA"/>
</dbReference>
<protein>
    <submittedName>
        <fullName evidence="5">Glycoside hydrolase family 3 C-terminal domain-containing protein</fullName>
    </submittedName>
</protein>
<dbReference type="RefSeq" id="WP_304247634.1">
    <property type="nucleotide sequence ID" value="NZ_DYUC01000034.1"/>
</dbReference>
<sequence length="991" mass="108425">MLPRYDSVISGYLNGVGGVTIKQPDTYTENLDLEYNKADYTAEEMAEIERSLDEEIMSEGAVLLKNEDNLMPFSQDTTFSFFGRSSVNLVSNNWYNPMPKNTLKIAFEDRGFGVNETLWNFYSSGNGSDYGLGGGSLGFGDDEDFSINECPLSVLEGERGLLDSAKDTVPVFVWARKVGEGRDLSRSMYNHADNPEDQARNYLEPDSVELELLAYLNENYDNVVLLINSAAGLELGWVDRFENIKSIIYVPPTGDYGLFGLADIFSGAISPSGHTVDTFAADVMTSPAIQNYGDYQYVDENGQMTKYNYITYKEGIYVGYRYYETRYEDVVMGTGNAGDYDYASEVVYPFGYGLSYTTFQWDNFNAAWDGDTCTVTVDVTNTGGVAGKDVVQVYVQSPYTDYDRANNVEKAAVQLVGFGKTDTLQPGETGTVTVTFDREQLKAYDYTTAKTYILDAGDYYITAAANSHDAVNNVLSAKGYTTADGMTAEGDASFTDVYTVAQMDTDTYSVDSATGVAITNQFDFADSGCTYLSRSDWQGTWPTHDGEVSGQVSTWGNEINGSDGASYTYVKTISSEELAKLDSFDSLNPTDASSITDTPVYGADNGLSLIDLRGKDYDDPLWEDLLDQLSPEDYQTIIATSGYGSAALDSVGKPFALDQDAATGLTGGGTGVSYSGTIVLAQTWNQPLAERYGVMIGNQALIGGCVGWYAPAMNIHRTPFSGRNNEYYSEDGFLSGVIASATSRGAASKGMYTFIKHFAVNDQENHRGDRNGQYGLATWANEQAIREIYLLPFEMCVKNDPVTLNYVEEDGSGGYVNASRDYAPVTAVMTSFNRLGYTWTGGCYNLLTNVLRTEWGFHGFVITDNANTGSPTFMNAYQMIEAGGDAALTTTEYAVWKFDQNSAADYHYGRQAMHNVLYTVANSKVMNGLMPGSKFVTPMTMAEKILIGIDIAAAVIILALAYFIFRGFKPTKKKAAKLAAKAETKAEGQKK</sequence>
<comment type="caution">
    <text evidence="5">The sequence shown here is derived from an EMBL/GenBank/DDBJ whole genome shotgun (WGS) entry which is preliminary data.</text>
</comment>
<keyword evidence="3" id="KW-0472">Membrane</keyword>
<dbReference type="InterPro" id="IPR013783">
    <property type="entry name" value="Ig-like_fold"/>
</dbReference>
<dbReference type="InterPro" id="IPR036962">
    <property type="entry name" value="Glyco_hydro_3_N_sf"/>
</dbReference>
<accession>A0A921MLT4</accession>
<evidence type="ECO:0000259" key="4">
    <source>
        <dbReference type="SMART" id="SM01217"/>
    </source>
</evidence>
<dbReference type="GO" id="GO:0005975">
    <property type="term" value="P:carbohydrate metabolic process"/>
    <property type="evidence" value="ECO:0007669"/>
    <property type="project" value="InterPro"/>
</dbReference>
<dbReference type="Gene3D" id="3.20.20.300">
    <property type="entry name" value="Glycoside hydrolase, family 3, N-terminal domain"/>
    <property type="match status" value="1"/>
</dbReference>
<evidence type="ECO:0000313" key="6">
    <source>
        <dbReference type="Proteomes" id="UP000760668"/>
    </source>
</evidence>
<evidence type="ECO:0000256" key="1">
    <source>
        <dbReference type="ARBA" id="ARBA00005336"/>
    </source>
</evidence>
<reference evidence="5" key="2">
    <citation type="submission" date="2021-09" db="EMBL/GenBank/DDBJ databases">
        <authorList>
            <person name="Gilroy R."/>
        </authorList>
    </citation>
    <scope>NUCLEOTIDE SEQUENCE</scope>
    <source>
        <strain evidence="5">CHK179-5677</strain>
    </source>
</reference>
<dbReference type="SUPFAM" id="SSF51445">
    <property type="entry name" value="(Trans)glycosidases"/>
    <property type="match status" value="1"/>
</dbReference>
<dbReference type="InterPro" id="IPR050288">
    <property type="entry name" value="Cellulose_deg_GH3"/>
</dbReference>
<dbReference type="SUPFAM" id="SSF52279">
    <property type="entry name" value="Beta-D-glucan exohydrolase, C-terminal domain"/>
    <property type="match status" value="1"/>
</dbReference>
<dbReference type="PANTHER" id="PTHR42715">
    <property type="entry name" value="BETA-GLUCOSIDASE"/>
    <property type="match status" value="1"/>
</dbReference>
<dbReference type="Pfam" id="PF00933">
    <property type="entry name" value="Glyco_hydro_3"/>
    <property type="match status" value="1"/>
</dbReference>
<name>A0A921MLT4_9FIRM</name>
<dbReference type="PRINTS" id="PR00133">
    <property type="entry name" value="GLHYDRLASE3"/>
</dbReference>